<organism evidence="3 4">
    <name type="scientific">Apibacter muscae</name>
    <dbReference type="NCBI Taxonomy" id="2509004"/>
    <lineage>
        <taxon>Bacteria</taxon>
        <taxon>Pseudomonadati</taxon>
        <taxon>Bacteroidota</taxon>
        <taxon>Flavobacteriia</taxon>
        <taxon>Flavobacteriales</taxon>
        <taxon>Weeksellaceae</taxon>
        <taxon>Apibacter</taxon>
    </lineage>
</organism>
<protein>
    <submittedName>
        <fullName evidence="3">Electron transfer flavoprotein beta subunit/FixA family protein</fullName>
    </submittedName>
</protein>
<dbReference type="AlphaFoldDB" id="A0A563D8U8"/>
<evidence type="ECO:0000313" key="3">
    <source>
        <dbReference type="EMBL" id="TWP26537.1"/>
    </source>
</evidence>
<dbReference type="PIRSF" id="PIRSF000090">
    <property type="entry name" value="Beta-ETF"/>
    <property type="match status" value="1"/>
</dbReference>
<evidence type="ECO:0000313" key="4">
    <source>
        <dbReference type="Proteomes" id="UP000319499"/>
    </source>
</evidence>
<sequence length="249" mass="27402">MKILVAISAVPDTTSKMNFIDNDTKFDKNGVQFIINPLDEYCVNKALQFQENHQAEVSLITVGEPSVESVMRKALALGINEAIRVNTEPKDSEIVAHEIAAIAKKNNYDLLLLGKESLDFNGAAVPGLTAALLGYNFVNDVISINILDNNKISVVRELDNGVETIELKLPVVLAGKKGLVKDNEIKIPTMRGIMAARAKKIIVEEAQNIPSKLKSIKFEKAKARSEVRLIDPNHLDELVNLLHDEAKVI</sequence>
<name>A0A563D8U8_9FLAO</name>
<reference evidence="3 4" key="1">
    <citation type="submission" date="2019-02" db="EMBL/GenBank/DDBJ databases">
        <title>Apibacter muscae sp. nov.: a novel member of the house fly microbiota.</title>
        <authorList>
            <person name="Park R."/>
        </authorList>
    </citation>
    <scope>NUCLEOTIDE SEQUENCE [LARGE SCALE GENOMIC DNA]</scope>
    <source>
        <strain evidence="3 4">AL1</strain>
    </source>
</reference>
<dbReference type="Proteomes" id="UP000319499">
    <property type="component" value="Unassembled WGS sequence"/>
</dbReference>
<dbReference type="InterPro" id="IPR012255">
    <property type="entry name" value="ETF_b"/>
</dbReference>
<dbReference type="InterPro" id="IPR014730">
    <property type="entry name" value="ETF_a/b_N"/>
</dbReference>
<dbReference type="InterPro" id="IPR014729">
    <property type="entry name" value="Rossmann-like_a/b/a_fold"/>
</dbReference>
<comment type="caution">
    <text evidence="3">The sequence shown here is derived from an EMBL/GenBank/DDBJ whole genome shotgun (WGS) entry which is preliminary data.</text>
</comment>
<dbReference type="GO" id="GO:0009055">
    <property type="term" value="F:electron transfer activity"/>
    <property type="evidence" value="ECO:0007669"/>
    <property type="project" value="InterPro"/>
</dbReference>
<dbReference type="Pfam" id="PF01012">
    <property type="entry name" value="ETF"/>
    <property type="match status" value="1"/>
</dbReference>
<keyword evidence="4" id="KW-1185">Reference proteome</keyword>
<keyword evidence="1" id="KW-0813">Transport</keyword>
<dbReference type="RefSeq" id="WP_146262956.1">
    <property type="nucleotide sequence ID" value="NZ_SELG01000041.1"/>
</dbReference>
<proteinExistence type="predicted"/>
<evidence type="ECO:0000259" key="2">
    <source>
        <dbReference type="SMART" id="SM00893"/>
    </source>
</evidence>
<dbReference type="SUPFAM" id="SSF52402">
    <property type="entry name" value="Adenine nucleotide alpha hydrolases-like"/>
    <property type="match status" value="1"/>
</dbReference>
<gene>
    <name evidence="3" type="ORF">ETU09_08205</name>
</gene>
<dbReference type="OrthoDB" id="9804960at2"/>
<feature type="domain" description="Electron transfer flavoprotein alpha/beta-subunit N-terminal" evidence="2">
    <location>
        <begin position="23"/>
        <end position="213"/>
    </location>
</feature>
<dbReference type="EMBL" id="SELH01000025">
    <property type="protein sequence ID" value="TWP26537.1"/>
    <property type="molecule type" value="Genomic_DNA"/>
</dbReference>
<dbReference type="PANTHER" id="PTHR21294">
    <property type="entry name" value="ELECTRON TRANSFER FLAVOPROTEIN BETA-SUBUNIT"/>
    <property type="match status" value="1"/>
</dbReference>
<dbReference type="Gene3D" id="3.40.50.620">
    <property type="entry name" value="HUPs"/>
    <property type="match status" value="1"/>
</dbReference>
<dbReference type="SMART" id="SM00893">
    <property type="entry name" value="ETF"/>
    <property type="match status" value="1"/>
</dbReference>
<evidence type="ECO:0000256" key="1">
    <source>
        <dbReference type="ARBA" id="ARBA00022982"/>
    </source>
</evidence>
<keyword evidence="1" id="KW-0249">Electron transport</keyword>
<accession>A0A563D8U8</accession>